<reference evidence="2 3" key="1">
    <citation type="submission" date="2015-03" db="EMBL/GenBank/DDBJ databases">
        <authorList>
            <person name="Xie B.-B."/>
            <person name="Rong J.-C."/>
            <person name="Qin Q.-L."/>
            <person name="Zhang Y.-Z."/>
        </authorList>
    </citation>
    <scope>NUCLEOTIDE SEQUENCE [LARGE SCALE GENOMIC DNA]</scope>
    <source>
        <strain evidence="2 3">KMM 661</strain>
    </source>
</reference>
<feature type="transmembrane region" description="Helical" evidence="1">
    <location>
        <begin position="20"/>
        <end position="37"/>
    </location>
</feature>
<sequence>MQTHPLFSHCMRKNNQRLMFFYYFLNLIIQAQSRLTFDMISDA</sequence>
<dbReference type="KEGG" id="png:PNIG_a0861"/>
<evidence type="ECO:0000313" key="2">
    <source>
        <dbReference type="EMBL" id="ASM53110.1"/>
    </source>
</evidence>
<organism evidence="2 3">
    <name type="scientific">Pseudoalteromonas nigrifaciens</name>
    <dbReference type="NCBI Taxonomy" id="28109"/>
    <lineage>
        <taxon>Bacteria</taxon>
        <taxon>Pseudomonadati</taxon>
        <taxon>Pseudomonadota</taxon>
        <taxon>Gammaproteobacteria</taxon>
        <taxon>Alteromonadales</taxon>
        <taxon>Pseudoalteromonadaceae</taxon>
        <taxon>Pseudoalteromonas</taxon>
    </lineage>
</organism>
<evidence type="ECO:0000256" key="1">
    <source>
        <dbReference type="SAM" id="Phobius"/>
    </source>
</evidence>
<keyword evidence="1" id="KW-1133">Transmembrane helix</keyword>
<keyword evidence="1" id="KW-0812">Transmembrane</keyword>
<accession>A0AAC9UDA9</accession>
<dbReference type="AlphaFoldDB" id="A0AAC9UDA9"/>
<keyword evidence="3" id="KW-1185">Reference proteome</keyword>
<keyword evidence="1" id="KW-0472">Membrane</keyword>
<evidence type="ECO:0000313" key="3">
    <source>
        <dbReference type="Proteomes" id="UP000198329"/>
    </source>
</evidence>
<name>A0AAC9UDA9_9GAMM</name>
<protein>
    <submittedName>
        <fullName evidence="2">Uncharacterized protein</fullName>
    </submittedName>
</protein>
<proteinExistence type="predicted"/>
<dbReference type="EMBL" id="CP011036">
    <property type="protein sequence ID" value="ASM53110.1"/>
    <property type="molecule type" value="Genomic_DNA"/>
</dbReference>
<gene>
    <name evidence="2" type="ORF">PNIG_a0861</name>
</gene>
<dbReference type="Proteomes" id="UP000198329">
    <property type="component" value="Chromosome I"/>
</dbReference>